<dbReference type="PIRSF" id="PIRSF000709">
    <property type="entry name" value="6PFK_2-Ptase"/>
    <property type="match status" value="1"/>
</dbReference>
<dbReference type="SMART" id="SM00855">
    <property type="entry name" value="PGAM"/>
    <property type="match status" value="1"/>
</dbReference>
<organism evidence="1 2">
    <name type="scientific">Pelagibaculum spongiae</name>
    <dbReference type="NCBI Taxonomy" id="2080658"/>
    <lineage>
        <taxon>Bacteria</taxon>
        <taxon>Pseudomonadati</taxon>
        <taxon>Pseudomonadota</taxon>
        <taxon>Gammaproteobacteria</taxon>
        <taxon>Oceanospirillales</taxon>
        <taxon>Pelagibaculum</taxon>
    </lineage>
</organism>
<gene>
    <name evidence="1" type="ORF">DC094_02730</name>
</gene>
<dbReference type="AlphaFoldDB" id="A0A2V1GYX0"/>
<name>A0A2V1GYX0_9GAMM</name>
<reference evidence="1 2" key="1">
    <citation type="submission" date="2018-04" db="EMBL/GenBank/DDBJ databases">
        <title>Thalassorhabdus spongiae gen. nov., sp. nov., isolated from a marine sponge in South-West Iceland.</title>
        <authorList>
            <person name="Knobloch S."/>
            <person name="Daussin A."/>
            <person name="Johannsson R."/>
            <person name="Marteinsson V.T."/>
        </authorList>
    </citation>
    <scope>NUCLEOTIDE SEQUENCE [LARGE SCALE GENOMIC DNA]</scope>
    <source>
        <strain evidence="1 2">Hp12</strain>
    </source>
</reference>
<evidence type="ECO:0000313" key="1">
    <source>
        <dbReference type="EMBL" id="PVZ71956.1"/>
    </source>
</evidence>
<dbReference type="EMBL" id="QDDL01000001">
    <property type="protein sequence ID" value="PVZ71956.1"/>
    <property type="molecule type" value="Genomic_DNA"/>
</dbReference>
<dbReference type="RefSeq" id="WP_116685545.1">
    <property type="nucleotide sequence ID" value="NZ_CAWNYD010000001.1"/>
</dbReference>
<dbReference type="InterPro" id="IPR029033">
    <property type="entry name" value="His_PPase_superfam"/>
</dbReference>
<keyword evidence="2" id="KW-1185">Reference proteome</keyword>
<dbReference type="InterPro" id="IPR013078">
    <property type="entry name" value="His_Pase_superF_clade-1"/>
</dbReference>
<dbReference type="Gene3D" id="3.40.50.1240">
    <property type="entry name" value="Phosphoglycerate mutase-like"/>
    <property type="match status" value="1"/>
</dbReference>
<dbReference type="GO" id="GO:0005737">
    <property type="term" value="C:cytoplasm"/>
    <property type="evidence" value="ECO:0007669"/>
    <property type="project" value="TreeGrafter"/>
</dbReference>
<dbReference type="Proteomes" id="UP000244906">
    <property type="component" value="Unassembled WGS sequence"/>
</dbReference>
<accession>A0A2V1GYX0</accession>
<dbReference type="GO" id="GO:0016791">
    <property type="term" value="F:phosphatase activity"/>
    <property type="evidence" value="ECO:0007669"/>
    <property type="project" value="TreeGrafter"/>
</dbReference>
<dbReference type="OrthoDB" id="9783269at2"/>
<evidence type="ECO:0000313" key="2">
    <source>
        <dbReference type="Proteomes" id="UP000244906"/>
    </source>
</evidence>
<sequence>MLTTIDLLRHGLPEGGRKLRGAIDDPLSKVGWQQMWSTVDQYLENPPWQHIVCSPLIRCSQFAEKLADKANLSYQIIPELKEISFGVWDGKSPEEIGEKRLAEYWLDPLRYAPDQSEGIVEFNQRILNVWANLLNNYNGQHILLVGHGALIRILLANVLQMPLHAIYRIEVPFASLSRILIQDKGEKPFSRLAFHASR</sequence>
<dbReference type="InterPro" id="IPR050275">
    <property type="entry name" value="PGM_Phosphatase"/>
</dbReference>
<protein>
    <submittedName>
        <fullName evidence="1">Histidine phosphatase family protein</fullName>
    </submittedName>
</protein>
<dbReference type="PANTHER" id="PTHR48100">
    <property type="entry name" value="BROAD-SPECIFICITY PHOSPHATASE YOR283W-RELATED"/>
    <property type="match status" value="1"/>
</dbReference>
<comment type="caution">
    <text evidence="1">The sequence shown here is derived from an EMBL/GenBank/DDBJ whole genome shotgun (WGS) entry which is preliminary data.</text>
</comment>
<proteinExistence type="predicted"/>
<dbReference type="Pfam" id="PF00300">
    <property type="entry name" value="His_Phos_1"/>
    <property type="match status" value="1"/>
</dbReference>
<dbReference type="SUPFAM" id="SSF53254">
    <property type="entry name" value="Phosphoglycerate mutase-like"/>
    <property type="match status" value="1"/>
</dbReference>
<dbReference type="PANTHER" id="PTHR48100:SF1">
    <property type="entry name" value="HISTIDINE PHOSPHATASE FAMILY PROTEIN-RELATED"/>
    <property type="match status" value="1"/>
</dbReference>